<dbReference type="InterPro" id="IPR038729">
    <property type="entry name" value="Rad50/SbcC_AAA"/>
</dbReference>
<dbReference type="PANTHER" id="PTHR32114:SF2">
    <property type="entry name" value="ABC TRANSPORTER ABCH.3"/>
    <property type="match status" value="1"/>
</dbReference>
<dbReference type="PANTHER" id="PTHR32114">
    <property type="entry name" value="ABC TRANSPORTER ABCH.3"/>
    <property type="match status" value="1"/>
</dbReference>
<dbReference type="GO" id="GO:0006302">
    <property type="term" value="P:double-strand break repair"/>
    <property type="evidence" value="ECO:0007669"/>
    <property type="project" value="InterPro"/>
</dbReference>
<reference evidence="2" key="1">
    <citation type="submission" date="2020-09" db="EMBL/GenBank/DDBJ databases">
        <authorList>
            <person name="Kim M.K."/>
        </authorList>
    </citation>
    <scope>NUCLEOTIDE SEQUENCE</scope>
    <source>
        <strain evidence="2">BT702</strain>
    </source>
</reference>
<dbReference type="Pfam" id="PF13476">
    <property type="entry name" value="AAA_23"/>
    <property type="match status" value="1"/>
</dbReference>
<evidence type="ECO:0000313" key="2">
    <source>
        <dbReference type="EMBL" id="MBD2703348.1"/>
    </source>
</evidence>
<proteinExistence type="predicted"/>
<dbReference type="AlphaFoldDB" id="A0A927AS54"/>
<dbReference type="GO" id="GO:0016887">
    <property type="term" value="F:ATP hydrolysis activity"/>
    <property type="evidence" value="ECO:0007669"/>
    <property type="project" value="InterPro"/>
</dbReference>
<comment type="caution">
    <text evidence="2">The sequence shown here is derived from an EMBL/GenBank/DDBJ whole genome shotgun (WGS) entry which is preliminary data.</text>
</comment>
<feature type="domain" description="Rad50/SbcC-type AAA" evidence="1">
    <location>
        <begin position="7"/>
        <end position="171"/>
    </location>
</feature>
<accession>A0A927AS54</accession>
<organism evidence="2 3">
    <name type="scientific">Spirosoma profusum</name>
    <dbReference type="NCBI Taxonomy" id="2771354"/>
    <lineage>
        <taxon>Bacteria</taxon>
        <taxon>Pseudomonadati</taxon>
        <taxon>Bacteroidota</taxon>
        <taxon>Cytophagia</taxon>
        <taxon>Cytophagales</taxon>
        <taxon>Cytophagaceae</taxon>
        <taxon>Spirosoma</taxon>
    </lineage>
</organism>
<dbReference type="Proteomes" id="UP000598820">
    <property type="component" value="Unassembled WGS sequence"/>
</dbReference>
<dbReference type="InterPro" id="IPR027417">
    <property type="entry name" value="P-loop_NTPase"/>
</dbReference>
<evidence type="ECO:0000313" key="3">
    <source>
        <dbReference type="Proteomes" id="UP000598820"/>
    </source>
</evidence>
<sequence>MIIKRFKIENFRGISLPIEFDLKNNASLVIFGKNGSGKSSIVDSWEWLHNHKIDHLAREGAGEADYPNRNSNGENTYLEVEFTDPRIENIKIQYNKKKIKDPIITGDYIAFKEKAKHPFHLRYKDLQQFVYFTKTDKYKYLAKYLGFDPLISFQEKLLSAKNKIEDKLNKFSIEYEKAKAGLKEHLGNDNPSTADVLAFLNTIAINYKQPTIDKLVDSKKLIFSLKDLVANDPKAKELSTLKDLEQSLSRFYPIHSLTEKIKNLETLFNSLKADEKSIKDLLLVNLYRTSLEVLENNYHDGGPCPVCDEVYLGNLVGHIQNKHHTLKDLQDKKDEFITLQNELIGIFRAYTTKCKQITQDINGYIEFNEFASLNKLCSDELTKALAIIEKDIIDIKTINISQEPFVAQIEQIVDFENKARAILKDKIDILESDSSIKELSNDYQRAKDASTAYFFFRKLSKQVTYLSNVKYNYSQILESFNNFIRDKMQESFNKIANNVVTYFETLEEDSAHIKNPTVNLITGKDKAVELEIEFVSKKVSPAFKVLSESQVNSFGLAIFLASIKIFNEDFKFIILDDIINSFDAHKRPKVLSLIKANFPDHQFLILTHDQIWYDQIQNRFPSWIKYKFQGWDSSSGPKYKLAKNSIDEIVDELNDDESISAGQKLGRYLEWRLQEINQNLQTAIKYRIDNQYSMIELFNPLKKRIKDLLSERHPLYKLFSDLDGLSSFRNYSAHYKNSSTSFTSSELLTVVKLWIQIENSLICQSSTCDNIPLQYESNSIRCKNCGFTLDKL</sequence>
<dbReference type="RefSeq" id="WP_190889198.1">
    <property type="nucleotide sequence ID" value="NZ_JACWZY010000021.1"/>
</dbReference>
<protein>
    <recommendedName>
        <fullName evidence="1">Rad50/SbcC-type AAA domain-containing protein</fullName>
    </recommendedName>
</protein>
<evidence type="ECO:0000259" key="1">
    <source>
        <dbReference type="Pfam" id="PF13476"/>
    </source>
</evidence>
<keyword evidence="3" id="KW-1185">Reference proteome</keyword>
<name>A0A927AS54_9BACT</name>
<dbReference type="Gene3D" id="3.40.50.300">
    <property type="entry name" value="P-loop containing nucleotide triphosphate hydrolases"/>
    <property type="match status" value="2"/>
</dbReference>
<dbReference type="EMBL" id="JACWZY010000021">
    <property type="protein sequence ID" value="MBD2703348.1"/>
    <property type="molecule type" value="Genomic_DNA"/>
</dbReference>
<gene>
    <name evidence="2" type="ORF">IC229_22080</name>
</gene>
<dbReference type="SUPFAM" id="SSF52540">
    <property type="entry name" value="P-loop containing nucleoside triphosphate hydrolases"/>
    <property type="match status" value="1"/>
</dbReference>